<feature type="transmembrane region" description="Helical" evidence="14">
    <location>
        <begin position="7"/>
        <end position="25"/>
    </location>
</feature>
<feature type="transmembrane region" description="Helical" evidence="14">
    <location>
        <begin position="31"/>
        <end position="51"/>
    </location>
</feature>
<dbReference type="InterPro" id="IPR011620">
    <property type="entry name" value="Sig_transdc_His_kinase_LytS_TM"/>
</dbReference>
<feature type="transmembrane region" description="Helical" evidence="14">
    <location>
        <begin position="129"/>
        <end position="148"/>
    </location>
</feature>
<comment type="subcellular location">
    <subcellularLocation>
        <location evidence="2">Cell membrane</location>
        <topology evidence="2">Multi-pass membrane protein</topology>
    </subcellularLocation>
</comment>
<sequence length="420" mass="47335">MIYIKNIMLQLLFALMPFVLFTIYYRDKAVNYSRCFITLTSCLCLLLSMTFPSTVETGFIFDIRYVIMFFGIMFGGMPTGIVLLAVFILYRLYLGGDGMLSAYTILLVTFPLSILLVNRYHMAKERKQLIVALAGLSFSVIPLLILFMMETNYMLSHLSFHIMVMPVQNSLGIWLLISLFKKAATDKELFISYVHNERVQAISHVAASLAHEVRNPLTSVMGFLKLIRNPSLPREKVDQYIDVCTEELVRMQTILSEYLAVSRPLGKHREEIDLSEQIHAVADVMTPYANMNNVKLVVDDGSMSVRVESNRDEMKQLLINFIKNAIEACSNRSDGMVVIRLLASNHEAGLLIKDNGIGMSPEQIERLGTVYFSTKSTGTGLGLTFSYQLIRSLGGRVTVRSEPENGTEFIIRLPVSSARS</sequence>
<protein>
    <recommendedName>
        <fullName evidence="3">histidine kinase</fullName>
        <ecNumber evidence="3">2.7.13.3</ecNumber>
    </recommendedName>
</protein>
<dbReference type="Gene3D" id="1.10.287.130">
    <property type="match status" value="1"/>
</dbReference>
<name>A0A2W1LMT1_9BACL</name>
<dbReference type="PANTHER" id="PTHR43065">
    <property type="entry name" value="SENSOR HISTIDINE KINASE"/>
    <property type="match status" value="1"/>
</dbReference>
<keyword evidence="12" id="KW-0902">Two-component regulatory system</keyword>
<dbReference type="InterPro" id="IPR036097">
    <property type="entry name" value="HisK_dim/P_sf"/>
</dbReference>
<dbReference type="InterPro" id="IPR036890">
    <property type="entry name" value="HATPase_C_sf"/>
</dbReference>
<dbReference type="Gene3D" id="3.30.565.10">
    <property type="entry name" value="Histidine kinase-like ATPase, C-terminal domain"/>
    <property type="match status" value="1"/>
</dbReference>
<dbReference type="CDD" id="cd00082">
    <property type="entry name" value="HisKA"/>
    <property type="match status" value="1"/>
</dbReference>
<evidence type="ECO:0000256" key="6">
    <source>
        <dbReference type="ARBA" id="ARBA00022679"/>
    </source>
</evidence>
<dbReference type="Pfam" id="PF07694">
    <property type="entry name" value="5TM-5TMR_LYT"/>
    <property type="match status" value="1"/>
</dbReference>
<keyword evidence="11 14" id="KW-1133">Transmembrane helix</keyword>
<feature type="transmembrane region" description="Helical" evidence="14">
    <location>
        <begin position="99"/>
        <end position="117"/>
    </location>
</feature>
<dbReference type="GO" id="GO:0005524">
    <property type="term" value="F:ATP binding"/>
    <property type="evidence" value="ECO:0007669"/>
    <property type="project" value="UniProtKB-KW"/>
</dbReference>
<dbReference type="OrthoDB" id="9815750at2"/>
<dbReference type="Pfam" id="PF02518">
    <property type="entry name" value="HATPase_c"/>
    <property type="match status" value="1"/>
</dbReference>
<feature type="domain" description="Histidine kinase" evidence="15">
    <location>
        <begin position="208"/>
        <end position="417"/>
    </location>
</feature>
<evidence type="ECO:0000313" key="17">
    <source>
        <dbReference type="Proteomes" id="UP000249522"/>
    </source>
</evidence>
<evidence type="ECO:0000256" key="3">
    <source>
        <dbReference type="ARBA" id="ARBA00012438"/>
    </source>
</evidence>
<evidence type="ECO:0000256" key="2">
    <source>
        <dbReference type="ARBA" id="ARBA00004651"/>
    </source>
</evidence>
<dbReference type="PANTHER" id="PTHR43065:SF46">
    <property type="entry name" value="C4-DICARBOXYLATE TRANSPORT SENSOR PROTEIN DCTB"/>
    <property type="match status" value="1"/>
</dbReference>
<gene>
    <name evidence="16" type="ORF">DNH61_09860</name>
</gene>
<evidence type="ECO:0000256" key="10">
    <source>
        <dbReference type="ARBA" id="ARBA00022840"/>
    </source>
</evidence>
<evidence type="ECO:0000259" key="15">
    <source>
        <dbReference type="PROSITE" id="PS50109"/>
    </source>
</evidence>
<dbReference type="Pfam" id="PF00512">
    <property type="entry name" value="HisKA"/>
    <property type="match status" value="1"/>
</dbReference>
<keyword evidence="4" id="KW-1003">Cell membrane</keyword>
<organism evidence="16 17">
    <name type="scientific">Paenibacillus sambharensis</name>
    <dbReference type="NCBI Taxonomy" id="1803190"/>
    <lineage>
        <taxon>Bacteria</taxon>
        <taxon>Bacillati</taxon>
        <taxon>Bacillota</taxon>
        <taxon>Bacilli</taxon>
        <taxon>Bacillales</taxon>
        <taxon>Paenibacillaceae</taxon>
        <taxon>Paenibacillus</taxon>
    </lineage>
</organism>
<feature type="transmembrane region" description="Helical" evidence="14">
    <location>
        <begin position="160"/>
        <end position="180"/>
    </location>
</feature>
<dbReference type="GO" id="GO:0071555">
    <property type="term" value="P:cell wall organization"/>
    <property type="evidence" value="ECO:0007669"/>
    <property type="project" value="InterPro"/>
</dbReference>
<evidence type="ECO:0000256" key="9">
    <source>
        <dbReference type="ARBA" id="ARBA00022777"/>
    </source>
</evidence>
<comment type="caution">
    <text evidence="16">The sequence shown here is derived from an EMBL/GenBank/DDBJ whole genome shotgun (WGS) entry which is preliminary data.</text>
</comment>
<evidence type="ECO:0000256" key="7">
    <source>
        <dbReference type="ARBA" id="ARBA00022692"/>
    </source>
</evidence>
<dbReference type="InterPro" id="IPR003594">
    <property type="entry name" value="HATPase_dom"/>
</dbReference>
<dbReference type="GO" id="GO:0005886">
    <property type="term" value="C:plasma membrane"/>
    <property type="evidence" value="ECO:0007669"/>
    <property type="project" value="UniProtKB-SubCell"/>
</dbReference>
<dbReference type="SMART" id="SM00387">
    <property type="entry name" value="HATPase_c"/>
    <property type="match status" value="1"/>
</dbReference>
<comment type="catalytic activity">
    <reaction evidence="1">
        <text>ATP + protein L-histidine = ADP + protein N-phospho-L-histidine.</text>
        <dbReference type="EC" id="2.7.13.3"/>
    </reaction>
</comment>
<dbReference type="AlphaFoldDB" id="A0A2W1LMT1"/>
<dbReference type="RefSeq" id="WP_111146483.1">
    <property type="nucleotide sequence ID" value="NZ_QKRB01000042.1"/>
</dbReference>
<dbReference type="SUPFAM" id="SSF55874">
    <property type="entry name" value="ATPase domain of HSP90 chaperone/DNA topoisomerase II/histidine kinase"/>
    <property type="match status" value="1"/>
</dbReference>
<dbReference type="SUPFAM" id="SSF47384">
    <property type="entry name" value="Homodimeric domain of signal transducing histidine kinase"/>
    <property type="match status" value="1"/>
</dbReference>
<dbReference type="InterPro" id="IPR005467">
    <property type="entry name" value="His_kinase_dom"/>
</dbReference>
<dbReference type="PROSITE" id="PS50109">
    <property type="entry name" value="HIS_KIN"/>
    <property type="match status" value="1"/>
</dbReference>
<keyword evidence="10" id="KW-0067">ATP-binding</keyword>
<evidence type="ECO:0000256" key="8">
    <source>
        <dbReference type="ARBA" id="ARBA00022741"/>
    </source>
</evidence>
<feature type="transmembrane region" description="Helical" evidence="14">
    <location>
        <begin position="63"/>
        <end position="93"/>
    </location>
</feature>
<evidence type="ECO:0000256" key="1">
    <source>
        <dbReference type="ARBA" id="ARBA00000085"/>
    </source>
</evidence>
<keyword evidence="8" id="KW-0547">Nucleotide-binding</keyword>
<dbReference type="Proteomes" id="UP000249522">
    <property type="component" value="Unassembled WGS sequence"/>
</dbReference>
<keyword evidence="9 16" id="KW-0418">Kinase</keyword>
<evidence type="ECO:0000256" key="4">
    <source>
        <dbReference type="ARBA" id="ARBA00022475"/>
    </source>
</evidence>
<evidence type="ECO:0000313" key="16">
    <source>
        <dbReference type="EMBL" id="PZD96195.1"/>
    </source>
</evidence>
<evidence type="ECO:0000256" key="5">
    <source>
        <dbReference type="ARBA" id="ARBA00022553"/>
    </source>
</evidence>
<dbReference type="SMART" id="SM00388">
    <property type="entry name" value="HisKA"/>
    <property type="match status" value="1"/>
</dbReference>
<evidence type="ECO:0000256" key="11">
    <source>
        <dbReference type="ARBA" id="ARBA00022989"/>
    </source>
</evidence>
<evidence type="ECO:0000256" key="14">
    <source>
        <dbReference type="SAM" id="Phobius"/>
    </source>
</evidence>
<keyword evidence="5" id="KW-0597">Phosphoprotein</keyword>
<dbReference type="PRINTS" id="PR00344">
    <property type="entry name" value="BCTRLSENSOR"/>
</dbReference>
<reference evidence="16 17" key="1">
    <citation type="submission" date="2018-06" db="EMBL/GenBank/DDBJ databases">
        <title>Paenibacillus imtechensis sp. nov.</title>
        <authorList>
            <person name="Pinnaka A.K."/>
            <person name="Singh H."/>
            <person name="Kaur M."/>
        </authorList>
    </citation>
    <scope>NUCLEOTIDE SEQUENCE [LARGE SCALE GENOMIC DNA]</scope>
    <source>
        <strain evidence="16 17">SMB1</strain>
    </source>
</reference>
<evidence type="ECO:0000256" key="13">
    <source>
        <dbReference type="ARBA" id="ARBA00023136"/>
    </source>
</evidence>
<keyword evidence="13 14" id="KW-0472">Membrane</keyword>
<dbReference type="EMBL" id="QKRB01000042">
    <property type="protein sequence ID" value="PZD96195.1"/>
    <property type="molecule type" value="Genomic_DNA"/>
</dbReference>
<dbReference type="InterPro" id="IPR003661">
    <property type="entry name" value="HisK_dim/P_dom"/>
</dbReference>
<dbReference type="InterPro" id="IPR004358">
    <property type="entry name" value="Sig_transdc_His_kin-like_C"/>
</dbReference>
<keyword evidence="6" id="KW-0808">Transferase</keyword>
<keyword evidence="7 14" id="KW-0812">Transmembrane</keyword>
<proteinExistence type="predicted"/>
<dbReference type="GO" id="GO:0000155">
    <property type="term" value="F:phosphorelay sensor kinase activity"/>
    <property type="evidence" value="ECO:0007669"/>
    <property type="project" value="InterPro"/>
</dbReference>
<accession>A0A2W1LMT1</accession>
<evidence type="ECO:0000256" key="12">
    <source>
        <dbReference type="ARBA" id="ARBA00023012"/>
    </source>
</evidence>
<dbReference type="EC" id="2.7.13.3" evidence="3"/>
<keyword evidence="17" id="KW-1185">Reference proteome</keyword>